<dbReference type="InterPro" id="IPR025841">
    <property type="entry name" value="CP_ATPgrasp_2"/>
</dbReference>
<dbReference type="Pfam" id="PF04168">
    <property type="entry name" value="Alpha-E"/>
    <property type="match status" value="1"/>
</dbReference>
<keyword evidence="4" id="KW-1185">Reference proteome</keyword>
<feature type="domain" description="Circularly permuted ATP-grasp type 2" evidence="2">
    <location>
        <begin position="74"/>
        <end position="453"/>
    </location>
</feature>
<organism evidence="3 4">
    <name type="scientific">Teichococcus aerophilus</name>
    <dbReference type="NCBI Taxonomy" id="1224513"/>
    <lineage>
        <taxon>Bacteria</taxon>
        <taxon>Pseudomonadati</taxon>
        <taxon>Pseudomonadota</taxon>
        <taxon>Alphaproteobacteria</taxon>
        <taxon>Acetobacterales</taxon>
        <taxon>Roseomonadaceae</taxon>
        <taxon>Roseomonas</taxon>
    </lineage>
</organism>
<dbReference type="InterPro" id="IPR007296">
    <property type="entry name" value="DUF403"/>
</dbReference>
<evidence type="ECO:0000313" key="4">
    <source>
        <dbReference type="Proteomes" id="UP000626026"/>
    </source>
</evidence>
<dbReference type="PANTHER" id="PTHR34595:SF2">
    <property type="entry name" value="BLR2978 PROTEIN"/>
    <property type="match status" value="1"/>
</dbReference>
<dbReference type="Gene3D" id="3.40.50.11290">
    <property type="match status" value="1"/>
</dbReference>
<sequence>MNMHTPRDEMVDGNGRVRPHWRGVLAGFADLPPGGIEACARRMERAFEDEGVTSLLPGEAPAAGQASWRCDPVPLVLPADEFAALSAGLAQRARLLEALLADLYGPQALLAEGLIPPALVFNNPGFLRPCRDASQGWVRHPFLHCYAADLLRGPDGLWRVVADRTSRAGGIGHAQENRRMLGRVLPAAFRGYQVRPLRPFFDVWQDALQRLAPPRDADGSGDGPAIALLTPGVNHRLWFEHVLLARELSCALVEPNDLSVRNGAVFVKTLKGLQPVDVLLRRVAGPGLDPLEFDHAVGGVPGLLDAARHGTVKLANEPGGGVVEAAGLTALLPALCRRLLGEDLLLPQAETLWLADPLALGRVLDDLTGWIIRPATGRGRSQVPALMDLAERAELAARIEARPADYAASAAVPSSVAPCVVGDRLAPRPVRLRMFLMQDGARWHTLPGGLARVEDADGTTAKDVWVLNEEDSRITGPVAQPQQPLSIRRSAGDLPSRAADNLFWLGRYVERLEGAARLIRATLTRLDRGPLLPREVAELQALAQCLSHCGLAAVEDQPSGGATAALRAALLRSVAEGGVVAGLFAQVARLIGSVRDRLTADMYATFTLPLRGLRAVASQARELEALEAAMGGVLRYTASVAGVAAENMVRAGGYTFLDLGRRVERAQSVAAQLHFALAQPPSRIEGGLRLALELCDSVITYRSRYLGVLQPAPALDLVLADPGNPRGLGFQLHALHRLLTELAEGTQSDLADAAARLISEVEAMPGIVLSSQDGQAAATGALSPSLGRIEDEVASLSDAVTRRYFALLPLAQALGGQSDGEALDGNGVAEGLPADLPAFV</sequence>
<reference evidence="3 4" key="1">
    <citation type="journal article" date="2013" name="Int. J. Syst. Evol. Microbiol.">
        <title>Roseomonas aerophila sp. nov., isolated from air.</title>
        <authorList>
            <person name="Kim S.J."/>
            <person name="Weon H.Y."/>
            <person name="Ahn J.H."/>
            <person name="Hong S.B."/>
            <person name="Seok S.J."/>
            <person name="Whang K.S."/>
            <person name="Kwon S.W."/>
        </authorList>
    </citation>
    <scope>NUCLEOTIDE SEQUENCE [LARGE SCALE GENOMIC DNA]</scope>
    <source>
        <strain evidence="3 4">NBRC 108923</strain>
    </source>
</reference>
<evidence type="ECO:0000313" key="3">
    <source>
        <dbReference type="EMBL" id="MBC9206840.1"/>
    </source>
</evidence>
<dbReference type="EMBL" id="JACTVA010000010">
    <property type="protein sequence ID" value="MBC9206840.1"/>
    <property type="molecule type" value="Genomic_DNA"/>
</dbReference>
<evidence type="ECO:0000259" key="2">
    <source>
        <dbReference type="Pfam" id="PF14403"/>
    </source>
</evidence>
<protein>
    <submittedName>
        <fullName evidence="3">Circularly permuted type 2 ATP-grasp protein</fullName>
    </submittedName>
</protein>
<name>A0ABR7RJS8_9PROT</name>
<evidence type="ECO:0000259" key="1">
    <source>
        <dbReference type="Pfam" id="PF04168"/>
    </source>
</evidence>
<dbReference type="InterPro" id="IPR051680">
    <property type="entry name" value="ATP-dep_Glu-Cys_Ligase-2"/>
</dbReference>
<accession>A0ABR7RJS8</accession>
<feature type="domain" description="DUF403" evidence="1">
    <location>
        <begin position="494"/>
        <end position="805"/>
    </location>
</feature>
<dbReference type="SUPFAM" id="SSF56059">
    <property type="entry name" value="Glutathione synthetase ATP-binding domain-like"/>
    <property type="match status" value="1"/>
</dbReference>
<gene>
    <name evidence="3" type="ORF">IBL26_08330</name>
</gene>
<dbReference type="PANTHER" id="PTHR34595">
    <property type="entry name" value="BLR5612 PROTEIN"/>
    <property type="match status" value="1"/>
</dbReference>
<comment type="caution">
    <text evidence="3">The sequence shown here is derived from an EMBL/GenBank/DDBJ whole genome shotgun (WGS) entry which is preliminary data.</text>
</comment>
<dbReference type="Pfam" id="PF14403">
    <property type="entry name" value="CP_ATPgrasp_2"/>
    <property type="match status" value="1"/>
</dbReference>
<proteinExistence type="predicted"/>
<dbReference type="Proteomes" id="UP000626026">
    <property type="component" value="Unassembled WGS sequence"/>
</dbReference>